<dbReference type="CDD" id="cd03224">
    <property type="entry name" value="ABC_TM1139_LivF_branched"/>
    <property type="match status" value="1"/>
</dbReference>
<dbReference type="PANTHER" id="PTHR43820">
    <property type="entry name" value="HIGH-AFFINITY BRANCHED-CHAIN AMINO ACID TRANSPORT ATP-BINDING PROTEIN LIVF"/>
    <property type="match status" value="1"/>
</dbReference>
<feature type="domain" description="ABC transporter" evidence="7">
    <location>
        <begin position="280"/>
        <end position="526"/>
    </location>
</feature>
<dbReference type="SUPFAM" id="SSF52540">
    <property type="entry name" value="P-loop containing nucleoside triphosphate hydrolases"/>
    <property type="match status" value="2"/>
</dbReference>
<evidence type="ECO:0000256" key="5">
    <source>
        <dbReference type="ARBA" id="ARBA00022840"/>
    </source>
</evidence>
<protein>
    <submittedName>
        <fullName evidence="8">Amino acid/amide ABC transporter ATP-binding protein 1 (HAAT family) /amino acid/amide ABC transporter ATP-binding protein 2 (HAAT family)</fullName>
    </submittedName>
</protein>
<dbReference type="InterPro" id="IPR003593">
    <property type="entry name" value="AAA+_ATPase"/>
</dbReference>
<evidence type="ECO:0000256" key="2">
    <source>
        <dbReference type="ARBA" id="ARBA00022448"/>
    </source>
</evidence>
<name>A0A4R6DG74_9RHOO</name>
<keyword evidence="9" id="KW-1185">Reference proteome</keyword>
<dbReference type="PROSITE" id="PS50893">
    <property type="entry name" value="ABC_TRANSPORTER_2"/>
    <property type="match status" value="2"/>
</dbReference>
<feature type="domain" description="ABC transporter" evidence="7">
    <location>
        <begin position="13"/>
        <end position="260"/>
    </location>
</feature>
<dbReference type="InterPro" id="IPR027417">
    <property type="entry name" value="P-loop_NTPase"/>
</dbReference>
<evidence type="ECO:0000313" key="8">
    <source>
        <dbReference type="EMBL" id="TDN43510.1"/>
    </source>
</evidence>
<evidence type="ECO:0000256" key="4">
    <source>
        <dbReference type="ARBA" id="ARBA00022741"/>
    </source>
</evidence>
<keyword evidence="3" id="KW-0472">Membrane</keyword>
<dbReference type="RefSeq" id="WP_211168560.1">
    <property type="nucleotide sequence ID" value="NZ_SNVV01000040.1"/>
</dbReference>
<dbReference type="InterPro" id="IPR003439">
    <property type="entry name" value="ABC_transporter-like_ATP-bd"/>
</dbReference>
<reference evidence="8 9" key="1">
    <citation type="submission" date="2019-03" db="EMBL/GenBank/DDBJ databases">
        <title>Genomic Encyclopedia of Type Strains, Phase IV (KMG-IV): sequencing the most valuable type-strain genomes for metagenomic binning, comparative biology and taxonomic classification.</title>
        <authorList>
            <person name="Goeker M."/>
        </authorList>
    </citation>
    <scope>NUCLEOTIDE SEQUENCE [LARGE SCALE GENOMIC DNA]</scope>
    <source>
        <strain evidence="8 9">DSM 12121</strain>
    </source>
</reference>
<evidence type="ECO:0000313" key="9">
    <source>
        <dbReference type="Proteomes" id="UP000295129"/>
    </source>
</evidence>
<dbReference type="SMART" id="SM00382">
    <property type="entry name" value="AAA"/>
    <property type="match status" value="2"/>
</dbReference>
<dbReference type="Gene3D" id="3.40.50.300">
    <property type="entry name" value="P-loop containing nucleotide triphosphate hydrolases"/>
    <property type="match status" value="2"/>
</dbReference>
<evidence type="ECO:0000259" key="7">
    <source>
        <dbReference type="PROSITE" id="PS50893"/>
    </source>
</evidence>
<comment type="caution">
    <text evidence="8">The sequence shown here is derived from an EMBL/GenBank/DDBJ whole genome shotgun (WGS) entry which is preliminary data.</text>
</comment>
<dbReference type="GO" id="GO:0015658">
    <property type="term" value="F:branched-chain amino acid transmembrane transporter activity"/>
    <property type="evidence" value="ECO:0007669"/>
    <property type="project" value="TreeGrafter"/>
</dbReference>
<dbReference type="Proteomes" id="UP000295129">
    <property type="component" value="Unassembled WGS sequence"/>
</dbReference>
<keyword evidence="3" id="KW-1003">Cell membrane</keyword>
<sequence>MNTASTNTPVTMLEVEGVSVRFGGLQALSEVGFDIRQGEILGLIGPNGAGKSTLLNVISGFVRPDRGSVHFDGELLTGRPPESVNRAGLVRTFQAAEVLAGMTVVENVMAAGVARLGEGVAGGLARFVRAGQSMAALYRMACDKLDLVGLAALANQPAQMLTAGQQRLLAAARALGTEARLLILDEPAAGLTNDEKMMLAAAIRRIRASGVTVMFVEHDLAFVSSLAERLVVLDHGTVIAKGETRKVSRDPQVLAAYLGETDLVVARGRGGVSATAAPLLKLERAVVRYGALQALGGIDLEVRAGEIVTLIGANGAGKSSTLKAISGLCKLSAGAITFDGKPLHGLAAERRIAAGIALAPEGRQLFPMLTVRDNLMIGRFSHIRAAGFGNLFRPGAAAAREVEAAMREVLDFFPRLAERIDQQAGTLSGGEGQMVAIGRALMSRPKLLMLDEPSFGLAPRVTREILELLPRLAERGIAVLLVEQNAHAALQVADRGYVLANGAIVAHGSGEELLQSSHVGEAYLGWQHEDEGTEVAA</sequence>
<keyword evidence="6" id="KW-0029">Amino-acid transport</keyword>
<dbReference type="Pfam" id="PF00005">
    <property type="entry name" value="ABC_tran"/>
    <property type="match status" value="2"/>
</dbReference>
<accession>A0A4R6DG74</accession>
<dbReference type="GO" id="GO:0005524">
    <property type="term" value="F:ATP binding"/>
    <property type="evidence" value="ECO:0007669"/>
    <property type="project" value="UniProtKB-KW"/>
</dbReference>
<keyword evidence="4" id="KW-0547">Nucleotide-binding</keyword>
<evidence type="ECO:0000256" key="3">
    <source>
        <dbReference type="ARBA" id="ARBA00022475"/>
    </source>
</evidence>
<keyword evidence="2" id="KW-0813">Transport</keyword>
<dbReference type="PANTHER" id="PTHR43820:SF4">
    <property type="entry name" value="HIGH-AFFINITY BRANCHED-CHAIN AMINO ACID TRANSPORT ATP-BINDING PROTEIN LIVF"/>
    <property type="match status" value="1"/>
</dbReference>
<dbReference type="InterPro" id="IPR052156">
    <property type="entry name" value="BCAA_Transport_ATP-bd_LivF"/>
</dbReference>
<dbReference type="EMBL" id="SNVV01000040">
    <property type="protein sequence ID" value="TDN43510.1"/>
    <property type="molecule type" value="Genomic_DNA"/>
</dbReference>
<evidence type="ECO:0000256" key="1">
    <source>
        <dbReference type="ARBA" id="ARBA00005417"/>
    </source>
</evidence>
<dbReference type="GO" id="GO:0016887">
    <property type="term" value="F:ATP hydrolysis activity"/>
    <property type="evidence" value="ECO:0007669"/>
    <property type="project" value="InterPro"/>
</dbReference>
<evidence type="ECO:0000256" key="6">
    <source>
        <dbReference type="ARBA" id="ARBA00022970"/>
    </source>
</evidence>
<dbReference type="CDD" id="cd03219">
    <property type="entry name" value="ABC_Mj1267_LivG_branched"/>
    <property type="match status" value="1"/>
</dbReference>
<dbReference type="GO" id="GO:0015807">
    <property type="term" value="P:L-amino acid transport"/>
    <property type="evidence" value="ECO:0007669"/>
    <property type="project" value="TreeGrafter"/>
</dbReference>
<organism evidence="8 9">
    <name type="scientific">Azoarcus indigens</name>
    <dbReference type="NCBI Taxonomy" id="29545"/>
    <lineage>
        <taxon>Bacteria</taxon>
        <taxon>Pseudomonadati</taxon>
        <taxon>Pseudomonadota</taxon>
        <taxon>Betaproteobacteria</taxon>
        <taxon>Rhodocyclales</taxon>
        <taxon>Zoogloeaceae</taxon>
        <taxon>Azoarcus</taxon>
    </lineage>
</organism>
<comment type="similarity">
    <text evidence="1">Belongs to the ABC transporter superfamily.</text>
</comment>
<gene>
    <name evidence="8" type="ORF">C7389_14014</name>
</gene>
<proteinExistence type="inferred from homology"/>
<keyword evidence="5 8" id="KW-0067">ATP-binding</keyword>
<dbReference type="AlphaFoldDB" id="A0A4R6DG74"/>